<evidence type="ECO:0000313" key="3">
    <source>
        <dbReference type="Proteomes" id="UP000091820"/>
    </source>
</evidence>
<reference evidence="2" key="2">
    <citation type="submission" date="2020-05" db="UniProtKB">
        <authorList>
            <consortium name="EnsemblMetazoa"/>
        </authorList>
    </citation>
    <scope>IDENTIFICATION</scope>
    <source>
        <strain evidence="2">IAEA</strain>
    </source>
</reference>
<keyword evidence="1" id="KW-1133">Transmembrane helix</keyword>
<keyword evidence="3" id="KW-1185">Reference proteome</keyword>
<keyword evidence="1" id="KW-0812">Transmembrane</keyword>
<organism evidence="2 3">
    <name type="scientific">Glossina brevipalpis</name>
    <dbReference type="NCBI Taxonomy" id="37001"/>
    <lineage>
        <taxon>Eukaryota</taxon>
        <taxon>Metazoa</taxon>
        <taxon>Ecdysozoa</taxon>
        <taxon>Arthropoda</taxon>
        <taxon>Hexapoda</taxon>
        <taxon>Insecta</taxon>
        <taxon>Pterygota</taxon>
        <taxon>Neoptera</taxon>
        <taxon>Endopterygota</taxon>
        <taxon>Diptera</taxon>
        <taxon>Brachycera</taxon>
        <taxon>Muscomorpha</taxon>
        <taxon>Hippoboscoidea</taxon>
        <taxon>Glossinidae</taxon>
        <taxon>Glossina</taxon>
    </lineage>
</organism>
<protein>
    <submittedName>
        <fullName evidence="2">Uncharacterized protein</fullName>
    </submittedName>
</protein>
<feature type="transmembrane region" description="Helical" evidence="1">
    <location>
        <begin position="20"/>
        <end position="48"/>
    </location>
</feature>
<reference evidence="3" key="1">
    <citation type="submission" date="2014-03" db="EMBL/GenBank/DDBJ databases">
        <authorList>
            <person name="Aksoy S."/>
            <person name="Warren W."/>
            <person name="Wilson R.K."/>
        </authorList>
    </citation>
    <scope>NUCLEOTIDE SEQUENCE [LARGE SCALE GENOMIC DNA]</scope>
    <source>
        <strain evidence="3">IAEA</strain>
    </source>
</reference>
<dbReference type="VEuPathDB" id="VectorBase:GBRI039337"/>
<dbReference type="AlphaFoldDB" id="A0A1A9X052"/>
<name>A0A1A9X052_9MUSC</name>
<proteinExistence type="predicted"/>
<sequence length="110" mass="12836">MTKVVNQMMIKPHFITTCLYHNITIAAFFHSGSDTTLSFLLFMIFNFHSSEDDLFVLNFRVYFLAGALVIASSHKTHFKLKWISIVCKEVSFKGSGYVVRCEYFWICLKY</sequence>
<evidence type="ECO:0000313" key="2">
    <source>
        <dbReference type="EnsemblMetazoa" id="GBRI039337-PA"/>
    </source>
</evidence>
<dbReference type="EnsemblMetazoa" id="GBRI039337-RA">
    <property type="protein sequence ID" value="GBRI039337-PA"/>
    <property type="gene ID" value="GBRI039337"/>
</dbReference>
<evidence type="ECO:0000256" key="1">
    <source>
        <dbReference type="SAM" id="Phobius"/>
    </source>
</evidence>
<feature type="transmembrane region" description="Helical" evidence="1">
    <location>
        <begin position="54"/>
        <end position="71"/>
    </location>
</feature>
<dbReference type="Proteomes" id="UP000091820">
    <property type="component" value="Unassembled WGS sequence"/>
</dbReference>
<accession>A0A1A9X052</accession>
<keyword evidence="1" id="KW-0472">Membrane</keyword>